<keyword evidence="2" id="KW-1133">Transmembrane helix</keyword>
<accession>A0ABY7G5U7</accession>
<name>A0ABY7G5U7_MYAAR</name>
<reference evidence="3" key="1">
    <citation type="submission" date="2022-11" db="EMBL/GenBank/DDBJ databases">
        <title>Centuries of genome instability and evolution in soft-shell clam transmissible cancer (bioRxiv).</title>
        <authorList>
            <person name="Hart S.F.M."/>
            <person name="Yonemitsu M.A."/>
            <person name="Giersch R.M."/>
            <person name="Beal B.F."/>
            <person name="Arriagada G."/>
            <person name="Davis B.W."/>
            <person name="Ostrander E.A."/>
            <person name="Goff S.P."/>
            <person name="Metzger M.J."/>
        </authorList>
    </citation>
    <scope>NUCLEOTIDE SEQUENCE</scope>
    <source>
        <strain evidence="3">MELC-2E11</strain>
        <tissue evidence="3">Siphon/mantle</tissue>
    </source>
</reference>
<keyword evidence="2" id="KW-0472">Membrane</keyword>
<feature type="compositionally biased region" description="Basic and acidic residues" evidence="1">
    <location>
        <begin position="109"/>
        <end position="139"/>
    </location>
</feature>
<evidence type="ECO:0000256" key="1">
    <source>
        <dbReference type="SAM" id="MobiDB-lite"/>
    </source>
</evidence>
<feature type="compositionally biased region" description="Polar residues" evidence="1">
    <location>
        <begin position="142"/>
        <end position="151"/>
    </location>
</feature>
<evidence type="ECO:0000256" key="2">
    <source>
        <dbReference type="SAM" id="Phobius"/>
    </source>
</evidence>
<dbReference type="EMBL" id="CP111026">
    <property type="protein sequence ID" value="WAR28699.1"/>
    <property type="molecule type" value="Genomic_DNA"/>
</dbReference>
<organism evidence="3 4">
    <name type="scientific">Mya arenaria</name>
    <name type="common">Soft-shell clam</name>
    <dbReference type="NCBI Taxonomy" id="6604"/>
    <lineage>
        <taxon>Eukaryota</taxon>
        <taxon>Metazoa</taxon>
        <taxon>Spiralia</taxon>
        <taxon>Lophotrochozoa</taxon>
        <taxon>Mollusca</taxon>
        <taxon>Bivalvia</taxon>
        <taxon>Autobranchia</taxon>
        <taxon>Heteroconchia</taxon>
        <taxon>Euheterodonta</taxon>
        <taxon>Imparidentia</taxon>
        <taxon>Neoheterodontei</taxon>
        <taxon>Myida</taxon>
        <taxon>Myoidea</taxon>
        <taxon>Myidae</taxon>
        <taxon>Mya</taxon>
    </lineage>
</organism>
<evidence type="ECO:0000313" key="4">
    <source>
        <dbReference type="Proteomes" id="UP001164746"/>
    </source>
</evidence>
<keyword evidence="4" id="KW-1185">Reference proteome</keyword>
<dbReference type="Proteomes" id="UP001164746">
    <property type="component" value="Chromosome 15"/>
</dbReference>
<sequence>STAGLAAGLSVSLVVLIIVTVIVLVVLKKRGLLTKCFKQNVEKSNHTKETATEIAWISTPIFESTTNTLDDFTATNHSYFVLEKTYDEETKEETDHYAEPDTTDVDQYDLTKKSQKDTDIDYDTADSKKSSARPQKSDDQTENQYDISNNLIDGKHNDNFGDDSDSYNHLNKHESKNSGTDNVYGKSVTDGDSGYDTTSALNLRRNIDAKDQQADYAVIKEKW</sequence>
<proteinExistence type="predicted"/>
<feature type="non-terminal residue" evidence="3">
    <location>
        <position position="1"/>
    </location>
</feature>
<gene>
    <name evidence="3" type="ORF">MAR_014403</name>
</gene>
<feature type="region of interest" description="Disordered" evidence="1">
    <location>
        <begin position="89"/>
        <end position="198"/>
    </location>
</feature>
<evidence type="ECO:0000313" key="3">
    <source>
        <dbReference type="EMBL" id="WAR28699.1"/>
    </source>
</evidence>
<protein>
    <submittedName>
        <fullName evidence="3">Uncharacterized protein</fullName>
    </submittedName>
</protein>
<keyword evidence="2" id="KW-0812">Transmembrane</keyword>
<feature type="compositionally biased region" description="Basic and acidic residues" evidence="1">
    <location>
        <begin position="89"/>
        <end position="99"/>
    </location>
</feature>
<feature type="transmembrane region" description="Helical" evidence="2">
    <location>
        <begin position="6"/>
        <end position="27"/>
    </location>
</feature>